<proteinExistence type="predicted"/>
<keyword evidence="4" id="KW-1185">Reference proteome</keyword>
<name>A0A2X0KJV5_9ACTN</name>
<dbReference type="SUPFAM" id="SSF46785">
    <property type="entry name" value="Winged helix' DNA-binding domain"/>
    <property type="match status" value="1"/>
</dbReference>
<dbReference type="Proteomes" id="UP000248889">
    <property type="component" value="Unassembled WGS sequence"/>
</dbReference>
<feature type="region of interest" description="Disordered" evidence="1">
    <location>
        <begin position="155"/>
        <end position="178"/>
    </location>
</feature>
<dbReference type="InterPro" id="IPR036390">
    <property type="entry name" value="WH_DNA-bd_sf"/>
</dbReference>
<evidence type="ECO:0000313" key="3">
    <source>
        <dbReference type="EMBL" id="RAG87239.1"/>
    </source>
</evidence>
<dbReference type="PROSITE" id="PS50995">
    <property type="entry name" value="HTH_MARR_2"/>
    <property type="match status" value="1"/>
</dbReference>
<dbReference type="GO" id="GO:0003700">
    <property type="term" value="F:DNA-binding transcription factor activity"/>
    <property type="evidence" value="ECO:0007669"/>
    <property type="project" value="InterPro"/>
</dbReference>
<dbReference type="GO" id="GO:0006950">
    <property type="term" value="P:response to stress"/>
    <property type="evidence" value="ECO:0007669"/>
    <property type="project" value="TreeGrafter"/>
</dbReference>
<protein>
    <submittedName>
        <fullName evidence="3">MarR family transcriptional regulator</fullName>
    </submittedName>
</protein>
<comment type="caution">
    <text evidence="3">The sequence shown here is derived from an EMBL/GenBank/DDBJ whole genome shotgun (WGS) entry which is preliminary data.</text>
</comment>
<dbReference type="RefSeq" id="WP_111498852.1">
    <property type="nucleotide sequence ID" value="NZ_QKYN01000008.1"/>
</dbReference>
<dbReference type="EMBL" id="QKYN01000008">
    <property type="protein sequence ID" value="RAG87239.1"/>
    <property type="molecule type" value="Genomic_DNA"/>
</dbReference>
<dbReference type="InterPro" id="IPR000835">
    <property type="entry name" value="HTH_MarR-typ"/>
</dbReference>
<dbReference type="OrthoDB" id="8635520at2"/>
<dbReference type="PANTHER" id="PTHR33164:SF99">
    <property type="entry name" value="MARR FAMILY REGULATORY PROTEIN"/>
    <property type="match status" value="1"/>
</dbReference>
<organism evidence="3 4">
    <name type="scientific">Streptacidiphilus pinicola</name>
    <dbReference type="NCBI Taxonomy" id="2219663"/>
    <lineage>
        <taxon>Bacteria</taxon>
        <taxon>Bacillati</taxon>
        <taxon>Actinomycetota</taxon>
        <taxon>Actinomycetes</taxon>
        <taxon>Kitasatosporales</taxon>
        <taxon>Streptomycetaceae</taxon>
        <taxon>Streptacidiphilus</taxon>
    </lineage>
</organism>
<evidence type="ECO:0000313" key="4">
    <source>
        <dbReference type="Proteomes" id="UP000248889"/>
    </source>
</evidence>
<dbReference type="InterPro" id="IPR039422">
    <property type="entry name" value="MarR/SlyA-like"/>
</dbReference>
<dbReference type="Pfam" id="PF01047">
    <property type="entry name" value="MarR"/>
    <property type="match status" value="1"/>
</dbReference>
<dbReference type="SMART" id="SM00347">
    <property type="entry name" value="HTH_MARR"/>
    <property type="match status" value="1"/>
</dbReference>
<sequence length="178" mass="19294">MTEPRWLDEGERAAWIAFLTATNLVNRKLEQQLKDDAGLSHTQYEVLVQLNAAADGALRMTELADRLVTSKSGLTYQITQLERAGLVSRRSCPSDVRGVFAEITERGREVLRFAAPGHVEAVRNALIDVLTPEQLTHLAEGLGEVTRRLRTEQRCGAQTATQGGTATQAASGAGAGRP</sequence>
<dbReference type="AlphaFoldDB" id="A0A2X0KJV5"/>
<dbReference type="PANTHER" id="PTHR33164">
    <property type="entry name" value="TRANSCRIPTIONAL REGULATOR, MARR FAMILY"/>
    <property type="match status" value="1"/>
</dbReference>
<gene>
    <name evidence="3" type="ORF">DN069_01475</name>
</gene>
<feature type="compositionally biased region" description="Low complexity" evidence="1">
    <location>
        <begin position="156"/>
        <end position="172"/>
    </location>
</feature>
<evidence type="ECO:0000256" key="1">
    <source>
        <dbReference type="SAM" id="MobiDB-lite"/>
    </source>
</evidence>
<reference evidence="3 4" key="1">
    <citation type="submission" date="2018-06" db="EMBL/GenBank/DDBJ databases">
        <title>Streptacidiphilus pinicola sp. nov., isolated from pine grove soil.</title>
        <authorList>
            <person name="Roh S.G."/>
            <person name="Park S."/>
            <person name="Kim M.-K."/>
            <person name="Yun B.-R."/>
            <person name="Park J."/>
            <person name="Kim M.J."/>
            <person name="Kim Y.S."/>
            <person name="Kim S.B."/>
        </authorList>
    </citation>
    <scope>NUCLEOTIDE SEQUENCE [LARGE SCALE GENOMIC DNA]</scope>
    <source>
        <strain evidence="3 4">MMS16-CNU450</strain>
    </source>
</reference>
<dbReference type="InterPro" id="IPR036388">
    <property type="entry name" value="WH-like_DNA-bd_sf"/>
</dbReference>
<feature type="domain" description="HTH marR-type" evidence="2">
    <location>
        <begin position="1"/>
        <end position="147"/>
    </location>
</feature>
<dbReference type="Gene3D" id="1.10.10.10">
    <property type="entry name" value="Winged helix-like DNA-binding domain superfamily/Winged helix DNA-binding domain"/>
    <property type="match status" value="1"/>
</dbReference>
<accession>A0A2X0KJV5</accession>
<evidence type="ECO:0000259" key="2">
    <source>
        <dbReference type="PROSITE" id="PS50995"/>
    </source>
</evidence>